<evidence type="ECO:0000313" key="6">
    <source>
        <dbReference type="EMBL" id="OGE98709.1"/>
    </source>
</evidence>
<dbReference type="EMBL" id="MFFF01000027">
    <property type="protein sequence ID" value="OGE98709.1"/>
    <property type="molecule type" value="Genomic_DNA"/>
</dbReference>
<reference evidence="6 7" key="1">
    <citation type="journal article" date="2016" name="Nat. Commun.">
        <title>Thousands of microbial genomes shed light on interconnected biogeochemical processes in an aquifer system.</title>
        <authorList>
            <person name="Anantharaman K."/>
            <person name="Brown C.T."/>
            <person name="Hug L.A."/>
            <person name="Sharon I."/>
            <person name="Castelle C.J."/>
            <person name="Probst A.J."/>
            <person name="Thomas B.C."/>
            <person name="Singh A."/>
            <person name="Wilkins M.J."/>
            <person name="Karaoz U."/>
            <person name="Brodie E.L."/>
            <person name="Williams K.H."/>
            <person name="Hubbard S.S."/>
            <person name="Banfield J.F."/>
        </authorList>
    </citation>
    <scope>NUCLEOTIDE SEQUENCE [LARGE SCALE GENOMIC DNA]</scope>
</reference>
<dbReference type="AlphaFoldDB" id="A0A1F5Q931"/>
<dbReference type="GO" id="GO:0006412">
    <property type="term" value="P:translation"/>
    <property type="evidence" value="ECO:0007669"/>
    <property type="project" value="UniProtKB-UniRule"/>
</dbReference>
<dbReference type="PANTHER" id="PTHR21349:SF0">
    <property type="entry name" value="LARGE RIBOSOMAL SUBUNIT PROTEIN BL21M"/>
    <property type="match status" value="1"/>
</dbReference>
<dbReference type="PANTHER" id="PTHR21349">
    <property type="entry name" value="50S RIBOSOMAL PROTEIN L21"/>
    <property type="match status" value="1"/>
</dbReference>
<name>A0A1F5Q931_9BACT</name>
<keyword evidence="2 4" id="KW-0689">Ribosomal protein</keyword>
<comment type="similarity">
    <text evidence="1 4 5">Belongs to the bacterial ribosomal protein bL21 family.</text>
</comment>
<evidence type="ECO:0000256" key="4">
    <source>
        <dbReference type="HAMAP-Rule" id="MF_01363"/>
    </source>
</evidence>
<dbReference type="GO" id="GO:1990904">
    <property type="term" value="C:ribonucleoprotein complex"/>
    <property type="evidence" value="ECO:0007669"/>
    <property type="project" value="UniProtKB-KW"/>
</dbReference>
<evidence type="ECO:0000256" key="5">
    <source>
        <dbReference type="RuleBase" id="RU000562"/>
    </source>
</evidence>
<dbReference type="GO" id="GO:0019843">
    <property type="term" value="F:rRNA binding"/>
    <property type="evidence" value="ECO:0007669"/>
    <property type="project" value="UniProtKB-UniRule"/>
</dbReference>
<gene>
    <name evidence="4" type="primary">rplU</name>
    <name evidence="6" type="ORF">A3J05_04590</name>
</gene>
<dbReference type="HAMAP" id="MF_01363">
    <property type="entry name" value="Ribosomal_bL21"/>
    <property type="match status" value="1"/>
</dbReference>
<dbReference type="Proteomes" id="UP000177235">
    <property type="component" value="Unassembled WGS sequence"/>
</dbReference>
<proteinExistence type="inferred from homology"/>
<keyword evidence="3 4" id="KW-0687">Ribonucleoprotein</keyword>
<evidence type="ECO:0000256" key="3">
    <source>
        <dbReference type="ARBA" id="ARBA00023274"/>
    </source>
</evidence>
<organism evidence="6 7">
    <name type="scientific">Candidatus Doudnabacteria bacterium RIFCSPLOWO2_02_FULL_48_13</name>
    <dbReference type="NCBI Taxonomy" id="1817845"/>
    <lineage>
        <taxon>Bacteria</taxon>
        <taxon>Candidatus Doudnaibacteriota</taxon>
    </lineage>
</organism>
<dbReference type="SUPFAM" id="SSF141091">
    <property type="entry name" value="L21p-like"/>
    <property type="match status" value="1"/>
</dbReference>
<dbReference type="GO" id="GO:0003735">
    <property type="term" value="F:structural constituent of ribosome"/>
    <property type="evidence" value="ECO:0007669"/>
    <property type="project" value="InterPro"/>
</dbReference>
<protein>
    <recommendedName>
        <fullName evidence="4">Large ribosomal subunit protein bL21</fullName>
    </recommendedName>
</protein>
<dbReference type="NCBIfam" id="TIGR00061">
    <property type="entry name" value="L21"/>
    <property type="match status" value="1"/>
</dbReference>
<dbReference type="InterPro" id="IPR036164">
    <property type="entry name" value="bL21-like_sf"/>
</dbReference>
<evidence type="ECO:0000256" key="1">
    <source>
        <dbReference type="ARBA" id="ARBA00008563"/>
    </source>
</evidence>
<dbReference type="InterPro" id="IPR001787">
    <property type="entry name" value="Ribosomal_bL21"/>
</dbReference>
<comment type="subunit">
    <text evidence="4">Part of the 50S ribosomal subunit. Contacts protein L20.</text>
</comment>
<dbReference type="GO" id="GO:0005737">
    <property type="term" value="C:cytoplasm"/>
    <property type="evidence" value="ECO:0007669"/>
    <property type="project" value="UniProtKB-ARBA"/>
</dbReference>
<dbReference type="InterPro" id="IPR028909">
    <property type="entry name" value="bL21-like"/>
</dbReference>
<dbReference type="Pfam" id="PF00829">
    <property type="entry name" value="Ribosomal_L21p"/>
    <property type="match status" value="1"/>
</dbReference>
<keyword evidence="4 5" id="KW-0694">RNA-binding</keyword>
<comment type="function">
    <text evidence="4 5">This protein binds to 23S rRNA in the presence of protein L20.</text>
</comment>
<evidence type="ECO:0000313" key="7">
    <source>
        <dbReference type="Proteomes" id="UP000177235"/>
    </source>
</evidence>
<dbReference type="GO" id="GO:0005840">
    <property type="term" value="C:ribosome"/>
    <property type="evidence" value="ECO:0007669"/>
    <property type="project" value="UniProtKB-KW"/>
</dbReference>
<accession>A0A1F5Q931</accession>
<comment type="caution">
    <text evidence="6">The sequence shown here is derived from an EMBL/GenBank/DDBJ whole genome shotgun (WGS) entry which is preliminary data.</text>
</comment>
<evidence type="ECO:0000256" key="2">
    <source>
        <dbReference type="ARBA" id="ARBA00022980"/>
    </source>
</evidence>
<sequence>MFAIIETGGKQYLVSPKDKIRVEKLDTKGDEVTFDKVLLVSDKDTKIGSPFVSGAKVTARVVNQGRDRKLRIFKYKSKVRYRRRLGHRQHFTELEIQSIA</sequence>
<keyword evidence="4 5" id="KW-0699">rRNA-binding</keyword>